<dbReference type="EMBL" id="CM000146">
    <property type="protein sequence ID" value="EEE69206.1"/>
    <property type="molecule type" value="Genomic_DNA"/>
</dbReference>
<reference evidence="1" key="2">
    <citation type="submission" date="2008-12" db="EMBL/GenBank/DDBJ databases">
        <title>Improved gene annotation of the rice (Oryza sativa) genomes.</title>
        <authorList>
            <person name="Wang J."/>
            <person name="Li R."/>
            <person name="Fan W."/>
            <person name="Huang Q."/>
            <person name="Zhang J."/>
            <person name="Zhou Y."/>
            <person name="Hu Y."/>
            <person name="Zi S."/>
            <person name="Li J."/>
            <person name="Ni P."/>
            <person name="Zheng H."/>
            <person name="Zhang Y."/>
            <person name="Zhao M."/>
            <person name="Hao Q."/>
            <person name="McDermott J."/>
            <person name="Samudrala R."/>
            <person name="Kristiansen K."/>
            <person name="Wong G.K.-S."/>
        </authorList>
    </citation>
    <scope>NUCLEOTIDE SEQUENCE</scope>
</reference>
<reference evidence="1" key="1">
    <citation type="journal article" date="2005" name="PLoS Biol.">
        <title>The genomes of Oryza sativa: a history of duplications.</title>
        <authorList>
            <person name="Yu J."/>
            <person name="Wang J."/>
            <person name="Lin W."/>
            <person name="Li S."/>
            <person name="Li H."/>
            <person name="Zhou J."/>
            <person name="Ni P."/>
            <person name="Dong W."/>
            <person name="Hu S."/>
            <person name="Zeng C."/>
            <person name="Zhang J."/>
            <person name="Zhang Y."/>
            <person name="Li R."/>
            <person name="Xu Z."/>
            <person name="Li S."/>
            <person name="Li X."/>
            <person name="Zheng H."/>
            <person name="Cong L."/>
            <person name="Lin L."/>
            <person name="Yin J."/>
            <person name="Geng J."/>
            <person name="Li G."/>
            <person name="Shi J."/>
            <person name="Liu J."/>
            <person name="Lv H."/>
            <person name="Li J."/>
            <person name="Wang J."/>
            <person name="Deng Y."/>
            <person name="Ran L."/>
            <person name="Shi X."/>
            <person name="Wang X."/>
            <person name="Wu Q."/>
            <person name="Li C."/>
            <person name="Ren X."/>
            <person name="Wang J."/>
            <person name="Wang X."/>
            <person name="Li D."/>
            <person name="Liu D."/>
            <person name="Zhang X."/>
            <person name="Ji Z."/>
            <person name="Zhao W."/>
            <person name="Sun Y."/>
            <person name="Zhang Z."/>
            <person name="Bao J."/>
            <person name="Han Y."/>
            <person name="Dong L."/>
            <person name="Ji J."/>
            <person name="Chen P."/>
            <person name="Wu S."/>
            <person name="Liu J."/>
            <person name="Xiao Y."/>
            <person name="Bu D."/>
            <person name="Tan J."/>
            <person name="Yang L."/>
            <person name="Ye C."/>
            <person name="Zhang J."/>
            <person name="Xu J."/>
            <person name="Zhou Y."/>
            <person name="Yu Y."/>
            <person name="Zhang B."/>
            <person name="Zhuang S."/>
            <person name="Wei H."/>
            <person name="Liu B."/>
            <person name="Lei M."/>
            <person name="Yu H."/>
            <person name="Li Y."/>
            <person name="Xu H."/>
            <person name="Wei S."/>
            <person name="He X."/>
            <person name="Fang L."/>
            <person name="Zhang Z."/>
            <person name="Zhang Y."/>
            <person name="Huang X."/>
            <person name="Su Z."/>
            <person name="Tong W."/>
            <person name="Li J."/>
            <person name="Tong Z."/>
            <person name="Li S."/>
            <person name="Ye J."/>
            <person name="Wang L."/>
            <person name="Fang L."/>
            <person name="Lei T."/>
            <person name="Chen C."/>
            <person name="Chen H."/>
            <person name="Xu Z."/>
            <person name="Li H."/>
            <person name="Huang H."/>
            <person name="Zhang F."/>
            <person name="Xu H."/>
            <person name="Li N."/>
            <person name="Zhao C."/>
            <person name="Li S."/>
            <person name="Dong L."/>
            <person name="Huang Y."/>
            <person name="Li L."/>
            <person name="Xi Y."/>
            <person name="Qi Q."/>
            <person name="Li W."/>
            <person name="Zhang B."/>
            <person name="Hu W."/>
            <person name="Zhang Y."/>
            <person name="Tian X."/>
            <person name="Jiao Y."/>
            <person name="Liang X."/>
            <person name="Jin J."/>
            <person name="Gao L."/>
            <person name="Zheng W."/>
            <person name="Hao B."/>
            <person name="Liu S."/>
            <person name="Wang W."/>
            <person name="Yuan L."/>
            <person name="Cao M."/>
            <person name="McDermott J."/>
            <person name="Samudrala R."/>
            <person name="Wang J."/>
            <person name="Wong G.K."/>
            <person name="Yang H."/>
        </authorList>
    </citation>
    <scope>NUCLEOTIDE SEQUENCE [LARGE SCALE GENOMIC DNA]</scope>
</reference>
<proteinExistence type="predicted"/>
<name>B9G260_ORYSJ</name>
<gene>
    <name evidence="1" type="ORF">OsJ_28407</name>
</gene>
<evidence type="ECO:0000313" key="1">
    <source>
        <dbReference type="EMBL" id="EEE69206.1"/>
    </source>
</evidence>
<accession>B9G260</accession>
<protein>
    <submittedName>
        <fullName evidence="1">Uncharacterized protein</fullName>
    </submittedName>
</protein>
<dbReference type="Proteomes" id="UP000007752">
    <property type="component" value="Chromosome 9"/>
</dbReference>
<sequence length="142" mass="14900">MLLETAHPVPALGVGGGAPVFLLGVAAGWWRSGVPMPVALGGGGNGGVDLGQRGRWRTLVAAARRRGGGGDELGWRPGRWRTLAAGWWGGAARRCGGGVEQRGGGGATAAGWWRHWWLVALGAQPGGRIDRFDPERDFSLWI</sequence>
<organism evidence="1">
    <name type="scientific">Oryza sativa subsp. japonica</name>
    <name type="common">Rice</name>
    <dbReference type="NCBI Taxonomy" id="39947"/>
    <lineage>
        <taxon>Eukaryota</taxon>
        <taxon>Viridiplantae</taxon>
        <taxon>Streptophyta</taxon>
        <taxon>Embryophyta</taxon>
        <taxon>Tracheophyta</taxon>
        <taxon>Spermatophyta</taxon>
        <taxon>Magnoliopsida</taxon>
        <taxon>Liliopsida</taxon>
        <taxon>Poales</taxon>
        <taxon>Poaceae</taxon>
        <taxon>BOP clade</taxon>
        <taxon>Oryzoideae</taxon>
        <taxon>Oryzeae</taxon>
        <taxon>Oryzinae</taxon>
        <taxon>Oryza</taxon>
        <taxon>Oryza sativa</taxon>
    </lineage>
</organism>
<dbReference type="AlphaFoldDB" id="B9G260"/>